<accession>A0AAP2WM09</accession>
<dbReference type="Pfam" id="PF20278">
    <property type="entry name" value="CTD2"/>
    <property type="match status" value="1"/>
</dbReference>
<dbReference type="AlphaFoldDB" id="A0AAP2WM09"/>
<sequence length="665" mass="72722">MIRRFRLEQKSLYEKLVIAQRVSDMLEKFLDGRLAPLEIGAETGGIEEWDDVVVVHSKDDYEHLQIKRQTTDFCTKDPDLQVYLPKLAKRRATRNKGSKQTSSDSSKSSDSVQAASQESTGNDASDGGPSVLDSAFSSLAKHAGVGTFAQLPERRFQLTLVGAHLHIKKDLTVNHLDELCKLCRQAGLNPTELAQRVDGPTTNAYLWLTTWCGFKDWAQIIATLKRVYVVCEGNDAALRQRSEQCLGRHFTDPVRALERLIMIITAETSDVSALGCRAIIRELKDELRPDIETWAQYLLLDAGQSAGQTWSFSGTHDLGAVTPLSAQGVVTHLWGGSAGNRRLRVYAPYAPPVGATLTLPSAILRMALHLPNGSQSLMFGEPIWRSSVAHEVGHTLGCGESDLGELPWMENAERLVCSQDHQFQTQGATRAEAAALASAMDDLVWQRVVQGVATKIGAIHDPALANAMETIWLDWLVDFTKDPEDRRQFLVQLLYPQTEGKNATHALRLGPRTLDILVSAVELLLLVAVGVGGTDTEWKHFPGCGEVLSIALKYWSGPASGTPEVRLLSDDPLINVVGPSPAPVVILAGVTSPPSVLRNEGMADDADSATSMAAERQPHLLVTRAGVFNHLRKGTLASVQQYFTQQIQDRLIARQSAINTNSKGL</sequence>
<name>A0AAP2WM09_9PSED</name>
<dbReference type="InterPro" id="IPR046918">
    <property type="entry name" value="ABC-3C_CTD2"/>
</dbReference>
<proteinExistence type="predicted"/>
<evidence type="ECO:0000256" key="1">
    <source>
        <dbReference type="SAM" id="MobiDB-lite"/>
    </source>
</evidence>
<protein>
    <recommendedName>
        <fullName evidence="2">ABC-three component systems C-terminal domain-containing protein</fullName>
    </recommendedName>
</protein>
<evidence type="ECO:0000313" key="3">
    <source>
        <dbReference type="EMBL" id="MCF5657931.1"/>
    </source>
</evidence>
<dbReference type="EMBL" id="WJZX01000160">
    <property type="protein sequence ID" value="MCF5657931.1"/>
    <property type="molecule type" value="Genomic_DNA"/>
</dbReference>
<feature type="region of interest" description="Disordered" evidence="1">
    <location>
        <begin position="91"/>
        <end position="128"/>
    </location>
</feature>
<evidence type="ECO:0000259" key="2">
    <source>
        <dbReference type="Pfam" id="PF20278"/>
    </source>
</evidence>
<dbReference type="Proteomes" id="UP000814126">
    <property type="component" value="Unassembled WGS sequence"/>
</dbReference>
<reference evidence="3" key="1">
    <citation type="submission" date="2019-11" db="EMBL/GenBank/DDBJ databases">
        <title>Epiphytic Pseudomonas syringae from cherry orchards.</title>
        <authorList>
            <person name="Hulin M.T."/>
        </authorList>
    </citation>
    <scope>NUCLEOTIDE SEQUENCE</scope>
    <source>
        <strain evidence="3">PA-2-1F</strain>
    </source>
</reference>
<feature type="compositionally biased region" description="Low complexity" evidence="1">
    <location>
        <begin position="98"/>
        <end position="116"/>
    </location>
</feature>
<gene>
    <name evidence="3" type="ORF">GIV46_23255</name>
</gene>
<organism evidence="3 4">
    <name type="scientific">Pseudomonas poae</name>
    <dbReference type="NCBI Taxonomy" id="200451"/>
    <lineage>
        <taxon>Bacteria</taxon>
        <taxon>Pseudomonadati</taxon>
        <taxon>Pseudomonadota</taxon>
        <taxon>Gammaproteobacteria</taxon>
        <taxon>Pseudomonadales</taxon>
        <taxon>Pseudomonadaceae</taxon>
        <taxon>Pseudomonas</taxon>
    </lineage>
</organism>
<evidence type="ECO:0000313" key="4">
    <source>
        <dbReference type="Proteomes" id="UP000814126"/>
    </source>
</evidence>
<feature type="domain" description="ABC-three component systems C-terminal" evidence="2">
    <location>
        <begin position="314"/>
        <end position="643"/>
    </location>
</feature>
<dbReference type="RefSeq" id="WP_236326755.1">
    <property type="nucleotide sequence ID" value="NZ_WJZX01000160.1"/>
</dbReference>
<comment type="caution">
    <text evidence="3">The sequence shown here is derived from an EMBL/GenBank/DDBJ whole genome shotgun (WGS) entry which is preliminary data.</text>
</comment>